<dbReference type="InterPro" id="IPR058163">
    <property type="entry name" value="LysR-type_TF_proteobact-type"/>
</dbReference>
<evidence type="ECO:0000313" key="7">
    <source>
        <dbReference type="Proteomes" id="UP000555448"/>
    </source>
</evidence>
<dbReference type="InterPro" id="IPR000847">
    <property type="entry name" value="LysR_HTH_N"/>
</dbReference>
<dbReference type="Proteomes" id="UP000555448">
    <property type="component" value="Unassembled WGS sequence"/>
</dbReference>
<dbReference type="InterPro" id="IPR005119">
    <property type="entry name" value="LysR_subst-bd"/>
</dbReference>
<comment type="similarity">
    <text evidence="1">Belongs to the LysR transcriptional regulatory family.</text>
</comment>
<reference evidence="6 7" key="1">
    <citation type="submission" date="2020-08" db="EMBL/GenBank/DDBJ databases">
        <title>Functional genomics of gut bacteria from endangered species of beetles.</title>
        <authorList>
            <person name="Carlos-Shanley C."/>
        </authorList>
    </citation>
    <scope>NUCLEOTIDE SEQUENCE [LARGE SCALE GENOMIC DNA]</scope>
    <source>
        <strain evidence="6 7">S00245</strain>
    </source>
</reference>
<protein>
    <submittedName>
        <fullName evidence="6">DNA-binding transcriptional LysR family regulator</fullName>
    </submittedName>
</protein>
<dbReference type="CDD" id="cd08432">
    <property type="entry name" value="PBP2_GcdR_TrpI_HvrB_AmpR_like"/>
    <property type="match status" value="1"/>
</dbReference>
<dbReference type="PROSITE" id="PS50931">
    <property type="entry name" value="HTH_LYSR"/>
    <property type="match status" value="1"/>
</dbReference>
<evidence type="ECO:0000256" key="2">
    <source>
        <dbReference type="ARBA" id="ARBA00023015"/>
    </source>
</evidence>
<dbReference type="SUPFAM" id="SSF46785">
    <property type="entry name" value="Winged helix' DNA-binding domain"/>
    <property type="match status" value="1"/>
</dbReference>
<keyword evidence="7" id="KW-1185">Reference proteome</keyword>
<dbReference type="RefSeq" id="WP_184243878.1">
    <property type="nucleotide sequence ID" value="NZ_JACHLR010000005.1"/>
</dbReference>
<evidence type="ECO:0000313" key="6">
    <source>
        <dbReference type="EMBL" id="MBB4858322.1"/>
    </source>
</evidence>
<dbReference type="PANTHER" id="PTHR30537">
    <property type="entry name" value="HTH-TYPE TRANSCRIPTIONAL REGULATOR"/>
    <property type="match status" value="1"/>
</dbReference>
<keyword evidence="2" id="KW-0805">Transcription regulation</keyword>
<comment type="caution">
    <text evidence="6">The sequence shown here is derived from an EMBL/GenBank/DDBJ whole genome shotgun (WGS) entry which is preliminary data.</text>
</comment>
<evidence type="ECO:0000256" key="1">
    <source>
        <dbReference type="ARBA" id="ARBA00009437"/>
    </source>
</evidence>
<dbReference type="InterPro" id="IPR036388">
    <property type="entry name" value="WH-like_DNA-bd_sf"/>
</dbReference>
<sequence length="292" mass="31948">MHISLGSLHVFDAAARHLSFKAAANELNLSPSAVSHAIAKLERDLGAILFDRDGRQLALTLDGRTLHRPVEEALALVRSGIKAVTTRQAEMLRLHAAPSFAAQWLTPRLHKFLAANPGMEVQIAADTDYSRFTNDEFDADIVYGLREQEGMIVHPLGEERISPLCAPELAARIAKPADLLSHVLICSTLKSVQWDNWLRINGLQPGQGAMMRFDRSFMAISAAADGLGICLDSTRLAERELTSGRLVAPLAGRSEDLLETGHYLVYPKRNATRPIVKAFTRWVLAEIADGAG</sequence>
<dbReference type="Gene3D" id="1.10.10.10">
    <property type="entry name" value="Winged helix-like DNA-binding domain superfamily/Winged helix DNA-binding domain"/>
    <property type="match status" value="1"/>
</dbReference>
<feature type="domain" description="HTH lysR-type" evidence="5">
    <location>
        <begin position="3"/>
        <end position="60"/>
    </location>
</feature>
<gene>
    <name evidence="6" type="ORF">HNO88_001641</name>
</gene>
<dbReference type="AlphaFoldDB" id="A0A7W7NWP9"/>
<proteinExistence type="inferred from homology"/>
<evidence type="ECO:0000256" key="3">
    <source>
        <dbReference type="ARBA" id="ARBA00023125"/>
    </source>
</evidence>
<dbReference type="GO" id="GO:0006351">
    <property type="term" value="P:DNA-templated transcription"/>
    <property type="evidence" value="ECO:0007669"/>
    <property type="project" value="TreeGrafter"/>
</dbReference>
<dbReference type="SUPFAM" id="SSF53850">
    <property type="entry name" value="Periplasmic binding protein-like II"/>
    <property type="match status" value="1"/>
</dbReference>
<dbReference type="Gene3D" id="3.40.190.10">
    <property type="entry name" value="Periplasmic binding protein-like II"/>
    <property type="match status" value="2"/>
</dbReference>
<evidence type="ECO:0000256" key="4">
    <source>
        <dbReference type="ARBA" id="ARBA00023163"/>
    </source>
</evidence>
<dbReference type="Pfam" id="PF03466">
    <property type="entry name" value="LysR_substrate"/>
    <property type="match status" value="1"/>
</dbReference>
<evidence type="ECO:0000259" key="5">
    <source>
        <dbReference type="PROSITE" id="PS50931"/>
    </source>
</evidence>
<dbReference type="EMBL" id="JACHLR010000005">
    <property type="protein sequence ID" value="MBB4858322.1"/>
    <property type="molecule type" value="Genomic_DNA"/>
</dbReference>
<dbReference type="PRINTS" id="PR00039">
    <property type="entry name" value="HTHLYSR"/>
</dbReference>
<dbReference type="Pfam" id="PF00126">
    <property type="entry name" value="HTH_1"/>
    <property type="match status" value="1"/>
</dbReference>
<keyword evidence="3 6" id="KW-0238">DNA-binding</keyword>
<dbReference type="GO" id="GO:0043565">
    <property type="term" value="F:sequence-specific DNA binding"/>
    <property type="evidence" value="ECO:0007669"/>
    <property type="project" value="TreeGrafter"/>
</dbReference>
<accession>A0A7W7NWP9</accession>
<dbReference type="InterPro" id="IPR036390">
    <property type="entry name" value="WH_DNA-bd_sf"/>
</dbReference>
<dbReference type="GO" id="GO:0003700">
    <property type="term" value="F:DNA-binding transcription factor activity"/>
    <property type="evidence" value="ECO:0007669"/>
    <property type="project" value="InterPro"/>
</dbReference>
<keyword evidence="4" id="KW-0804">Transcription</keyword>
<organism evidence="6 7">
    <name type="scientific">Novosphingobium chloroacetimidivorans</name>
    <dbReference type="NCBI Taxonomy" id="1428314"/>
    <lineage>
        <taxon>Bacteria</taxon>
        <taxon>Pseudomonadati</taxon>
        <taxon>Pseudomonadota</taxon>
        <taxon>Alphaproteobacteria</taxon>
        <taxon>Sphingomonadales</taxon>
        <taxon>Sphingomonadaceae</taxon>
        <taxon>Novosphingobium</taxon>
    </lineage>
</organism>
<dbReference type="PANTHER" id="PTHR30537:SF58">
    <property type="entry name" value="HTH-TYPE TRANSCRIPTIONAL REGULATOR PERR"/>
    <property type="match status" value="1"/>
</dbReference>
<name>A0A7W7NWP9_9SPHN</name>